<feature type="transmembrane region" description="Helical" evidence="1">
    <location>
        <begin position="118"/>
        <end position="139"/>
    </location>
</feature>
<keyword evidence="3" id="KW-0808">Transferase</keyword>
<sequence length="349" mass="41006">MKLTQKNKYHIFFWLAYYLFEINASFVYIHESFKQFSWQKTLYLSVISEFTFLFAEIPAAYLVLTIIDGKIQILRNKAFWIFAVIIIVTFSVVVFRIISHDLIFPYYYSVPEDIARFSLGGIFVAAMNIVFAIAIMLGFEKFIQQNETQKRLMEISKEKTDTELKLLKTQINPHFLFNTLNNIYGLSLKKSDETPTIILKLAKIMRYNIFDSAKNKVYLQQELENIQDFIDIQKIRHKQVKVEFNLSVDDELQEISPLILLQFVENAFKHGASESRFNSFITINLELKNKVLIYSIENSKEEHPEKESTKIGLKNIKRQLDLLYPKHSLEINDCNNLYSVSLKILLLFD</sequence>
<name>A0A1N7NCR1_9FLAO</name>
<protein>
    <submittedName>
        <fullName evidence="3">Histidine kinase</fullName>
    </submittedName>
</protein>
<proteinExistence type="predicted"/>
<reference evidence="3 4" key="1">
    <citation type="submission" date="2017-01" db="EMBL/GenBank/DDBJ databases">
        <authorList>
            <person name="Mah S.A."/>
            <person name="Swanson W.J."/>
            <person name="Moy G.W."/>
            <person name="Vacquier V.D."/>
        </authorList>
    </citation>
    <scope>NUCLEOTIDE SEQUENCE [LARGE SCALE GENOMIC DNA]</scope>
    <source>
        <strain evidence="3 4">DSM 18014</strain>
    </source>
</reference>
<dbReference type="AlphaFoldDB" id="A0A1N7NCR1"/>
<keyword evidence="1" id="KW-0812">Transmembrane</keyword>
<dbReference type="InterPro" id="IPR010559">
    <property type="entry name" value="Sig_transdc_His_kin_internal"/>
</dbReference>
<dbReference type="InterPro" id="IPR036890">
    <property type="entry name" value="HATPase_C_sf"/>
</dbReference>
<organism evidence="3 4">
    <name type="scientific">Chryseobacterium gambrini</name>
    <dbReference type="NCBI Taxonomy" id="373672"/>
    <lineage>
        <taxon>Bacteria</taxon>
        <taxon>Pseudomonadati</taxon>
        <taxon>Bacteroidota</taxon>
        <taxon>Flavobacteriia</taxon>
        <taxon>Flavobacteriales</taxon>
        <taxon>Weeksellaceae</taxon>
        <taxon>Chryseobacterium group</taxon>
        <taxon>Chryseobacterium</taxon>
    </lineage>
</organism>
<keyword evidence="1" id="KW-0472">Membrane</keyword>
<accession>A0A1N7NCR1</accession>
<dbReference type="STRING" id="373672.SAMN05421785_104166"/>
<dbReference type="RefSeq" id="WP_084196406.1">
    <property type="nucleotide sequence ID" value="NZ_FTOV01000004.1"/>
</dbReference>
<feature type="transmembrane region" description="Helical" evidence="1">
    <location>
        <begin position="12"/>
        <end position="30"/>
    </location>
</feature>
<evidence type="ECO:0000313" key="3">
    <source>
        <dbReference type="EMBL" id="SIS96106.1"/>
    </source>
</evidence>
<dbReference type="EMBL" id="FTOV01000004">
    <property type="protein sequence ID" value="SIS96106.1"/>
    <property type="molecule type" value="Genomic_DNA"/>
</dbReference>
<dbReference type="PANTHER" id="PTHR34220">
    <property type="entry name" value="SENSOR HISTIDINE KINASE YPDA"/>
    <property type="match status" value="1"/>
</dbReference>
<feature type="transmembrane region" description="Helical" evidence="1">
    <location>
        <begin position="79"/>
        <end position="98"/>
    </location>
</feature>
<dbReference type="OrthoDB" id="9809908at2"/>
<feature type="transmembrane region" description="Helical" evidence="1">
    <location>
        <begin position="42"/>
        <end position="67"/>
    </location>
</feature>
<evidence type="ECO:0000313" key="4">
    <source>
        <dbReference type="Proteomes" id="UP000185781"/>
    </source>
</evidence>
<dbReference type="InterPro" id="IPR050640">
    <property type="entry name" value="Bact_2-comp_sensor_kinase"/>
</dbReference>
<dbReference type="Proteomes" id="UP000185781">
    <property type="component" value="Unassembled WGS sequence"/>
</dbReference>
<evidence type="ECO:0000259" key="2">
    <source>
        <dbReference type="Pfam" id="PF06580"/>
    </source>
</evidence>
<feature type="domain" description="Signal transduction histidine kinase internal region" evidence="2">
    <location>
        <begin position="162"/>
        <end position="238"/>
    </location>
</feature>
<dbReference type="GO" id="GO:0016020">
    <property type="term" value="C:membrane"/>
    <property type="evidence" value="ECO:0007669"/>
    <property type="project" value="InterPro"/>
</dbReference>
<keyword evidence="1" id="KW-1133">Transmembrane helix</keyword>
<dbReference type="Gene3D" id="3.30.565.10">
    <property type="entry name" value="Histidine kinase-like ATPase, C-terminal domain"/>
    <property type="match status" value="1"/>
</dbReference>
<keyword evidence="3" id="KW-0418">Kinase</keyword>
<gene>
    <name evidence="3" type="ORF">SAMN05421785_104166</name>
</gene>
<dbReference type="PANTHER" id="PTHR34220:SF7">
    <property type="entry name" value="SENSOR HISTIDINE KINASE YPDA"/>
    <property type="match status" value="1"/>
</dbReference>
<evidence type="ECO:0000256" key="1">
    <source>
        <dbReference type="SAM" id="Phobius"/>
    </source>
</evidence>
<dbReference type="GO" id="GO:0000155">
    <property type="term" value="F:phosphorelay sensor kinase activity"/>
    <property type="evidence" value="ECO:0007669"/>
    <property type="project" value="InterPro"/>
</dbReference>
<dbReference type="Pfam" id="PF06580">
    <property type="entry name" value="His_kinase"/>
    <property type="match status" value="1"/>
</dbReference>